<name>A0A238JJX7_9RHOB</name>
<organism evidence="1 2">
    <name type="scientific">Pelagimonas phthalicica</name>
    <dbReference type="NCBI Taxonomy" id="1037362"/>
    <lineage>
        <taxon>Bacteria</taxon>
        <taxon>Pseudomonadati</taxon>
        <taxon>Pseudomonadota</taxon>
        <taxon>Alphaproteobacteria</taxon>
        <taxon>Rhodobacterales</taxon>
        <taxon>Roseobacteraceae</taxon>
        <taxon>Pelagimonas</taxon>
    </lineage>
</organism>
<keyword evidence="2" id="KW-1185">Reference proteome</keyword>
<accession>A0A238JJX7</accession>
<gene>
    <name evidence="1" type="ORF">TRP8649_04621</name>
</gene>
<sequence length="439" mass="49580">MAPVQLEDPAVRRILDAVLPTENNPNFVVSEGLAGTESIGHIRAREIYHSFADNFEIPNVSLFLGSSGLELLKFASERRKAFEADRYSALTLGFVWIFVEIQAGAGALAHRVVKVVALPDVEESLAEEWIRDMRRALPGLPRALGMSHDEFYDRIDGALSDEYPSILGRGFDAIHEGLAEAFDLADKTAKEFATFLETNSRMPPGLWDPRQQPKDWADFLDGLKAEQTPILDRVEKKVIALQSGFLKRFAGMGRFLPNRLQAMLGRLSKMWNWLFGTIRGCIDLLRDMKPDLEETGAAVLGFVSGLWDGIMDAVIGFLEMLSLGFKLVAADLRLNKDFSTVFQTVLEFLETTFDALEKIDFDALWDWVQRAWPILWNAAWTRAEWAFDKVISNSAQSGYYFGYIVYMVIEFFLPPLKASSLLKNARRLASMKFFRQVLA</sequence>
<dbReference type="RefSeq" id="WP_099249590.1">
    <property type="nucleotide sequence ID" value="NZ_FXXP01000005.1"/>
</dbReference>
<dbReference type="AlphaFoldDB" id="A0A238JJX7"/>
<protein>
    <submittedName>
        <fullName evidence="1">Uncharacterized protein</fullName>
    </submittedName>
</protein>
<dbReference type="Proteomes" id="UP000225972">
    <property type="component" value="Unassembled WGS sequence"/>
</dbReference>
<proteinExistence type="predicted"/>
<evidence type="ECO:0000313" key="2">
    <source>
        <dbReference type="Proteomes" id="UP000225972"/>
    </source>
</evidence>
<evidence type="ECO:0000313" key="1">
    <source>
        <dbReference type="EMBL" id="SMX30477.1"/>
    </source>
</evidence>
<dbReference type="EMBL" id="FXXP01000005">
    <property type="protein sequence ID" value="SMX30477.1"/>
    <property type="molecule type" value="Genomic_DNA"/>
</dbReference>
<reference evidence="2" key="1">
    <citation type="submission" date="2017-05" db="EMBL/GenBank/DDBJ databases">
        <authorList>
            <person name="Rodrigo-Torres L."/>
            <person name="Arahal R. D."/>
            <person name="Lucena T."/>
        </authorList>
    </citation>
    <scope>NUCLEOTIDE SEQUENCE [LARGE SCALE GENOMIC DNA]</scope>
    <source>
        <strain evidence="2">CECT 8649</strain>
    </source>
</reference>